<proteinExistence type="predicted"/>
<dbReference type="EMBL" id="CP036271">
    <property type="protein sequence ID" value="QDT52797.1"/>
    <property type="molecule type" value="Genomic_DNA"/>
</dbReference>
<feature type="compositionally biased region" description="Polar residues" evidence="1">
    <location>
        <begin position="91"/>
        <end position="102"/>
    </location>
</feature>
<dbReference type="Proteomes" id="UP000315700">
    <property type="component" value="Chromosome"/>
</dbReference>
<feature type="region of interest" description="Disordered" evidence="1">
    <location>
        <begin position="85"/>
        <end position="107"/>
    </location>
</feature>
<sequence>MSLDIRYADRPIRTPIDNAVFWLVFLFGGSKAELARYYARFPNACIVLVDNDCELTEFRQRNPSLTYHAIAMGSGTTTRMLHRASAEPVRQASQQTGSSNNGKGFGGRAANAHAAALETIARPDIAEFLRSLPNEAIVRTQGLLKSIRIDVLGSTGGAGFHGGHRPILAAAVQQLETCGRVISVHTNALESLTYVQIAKRARPNGAASLLSMVNDLIDGVGDDQNLLVTKHLLLHELTPFLDDAERRTKFTLLDAAMMNCRQIDQYFSVIEPNDLNDGPLGGVVSREVDFMEGIDQDALAPQVAFNLLPTFRAAFADIQPNPALLDSLRWDNLSVPLNQEPIDSLIGRNEELTTDELIAAICKPSSRHRFRLFALGAHGGEFELAYLRDEFSRTPDRLDEFVDRLRLLETFRAHLESEADWVGENLVVLTTEASALQQSIRTNHSFIQQGKRWRRSGRRLALQEDIRDLRDLSDRLHVRTAEAGALGLALEATRRELTHHRSIISNVDQVLDRFIPRGSLVKVPQYFACELLENAFPHLLRLPGLPVHEQLDRLCGLAGVIDAEGLAHIVHSKSDRLDVLARTIVNGAYDVVGPPHGAQPTQCASRPIFALPPMAPRTEKDLKAEILKVLPGAKVVFMDTLAFGATVMQIRLRRFSKVGELFVGLPGHDLKVAKDDPLSPLNSVDGFLGLDRLGARVVGNRIVFPDVLPADGEAADLQANGHQ</sequence>
<dbReference type="RefSeq" id="WP_145027451.1">
    <property type="nucleotide sequence ID" value="NZ_CP036271.1"/>
</dbReference>
<evidence type="ECO:0000313" key="2">
    <source>
        <dbReference type="EMBL" id="QDT52797.1"/>
    </source>
</evidence>
<protein>
    <submittedName>
        <fullName evidence="2">Uncharacterized protein</fullName>
    </submittedName>
</protein>
<reference evidence="2 3" key="1">
    <citation type="submission" date="2019-02" db="EMBL/GenBank/DDBJ databases">
        <title>Deep-cultivation of Planctomycetes and their phenomic and genomic characterization uncovers novel biology.</title>
        <authorList>
            <person name="Wiegand S."/>
            <person name="Jogler M."/>
            <person name="Boedeker C."/>
            <person name="Pinto D."/>
            <person name="Vollmers J."/>
            <person name="Rivas-Marin E."/>
            <person name="Kohn T."/>
            <person name="Peeters S.H."/>
            <person name="Heuer A."/>
            <person name="Rast P."/>
            <person name="Oberbeckmann S."/>
            <person name="Bunk B."/>
            <person name="Jeske O."/>
            <person name="Meyerdierks A."/>
            <person name="Storesund J.E."/>
            <person name="Kallscheuer N."/>
            <person name="Luecker S."/>
            <person name="Lage O.M."/>
            <person name="Pohl T."/>
            <person name="Merkel B.J."/>
            <person name="Hornburger P."/>
            <person name="Mueller R.-W."/>
            <person name="Bruemmer F."/>
            <person name="Labrenz M."/>
            <person name="Spormann A.M."/>
            <person name="Op den Camp H."/>
            <person name="Overmann J."/>
            <person name="Amann R."/>
            <person name="Jetten M.S.M."/>
            <person name="Mascher T."/>
            <person name="Medema M.H."/>
            <person name="Devos D.P."/>
            <person name="Kaster A.-K."/>
            <person name="Ovreas L."/>
            <person name="Rohde M."/>
            <person name="Galperin M.Y."/>
            <person name="Jogler C."/>
        </authorList>
    </citation>
    <scope>NUCLEOTIDE SEQUENCE [LARGE SCALE GENOMIC DNA]</scope>
    <source>
        <strain evidence="2 3">Pan44</strain>
    </source>
</reference>
<evidence type="ECO:0000313" key="3">
    <source>
        <dbReference type="Proteomes" id="UP000315700"/>
    </source>
</evidence>
<name>A0A517S9I8_9PLAN</name>
<organism evidence="2 3">
    <name type="scientific">Caulifigura coniformis</name>
    <dbReference type="NCBI Taxonomy" id="2527983"/>
    <lineage>
        <taxon>Bacteria</taxon>
        <taxon>Pseudomonadati</taxon>
        <taxon>Planctomycetota</taxon>
        <taxon>Planctomycetia</taxon>
        <taxon>Planctomycetales</taxon>
        <taxon>Planctomycetaceae</taxon>
        <taxon>Caulifigura</taxon>
    </lineage>
</organism>
<dbReference type="KEGG" id="ccos:Pan44_08090"/>
<evidence type="ECO:0000256" key="1">
    <source>
        <dbReference type="SAM" id="MobiDB-lite"/>
    </source>
</evidence>
<dbReference type="AlphaFoldDB" id="A0A517S9I8"/>
<keyword evidence="3" id="KW-1185">Reference proteome</keyword>
<accession>A0A517S9I8</accession>
<dbReference type="InParanoid" id="A0A517S9I8"/>
<gene>
    <name evidence="2" type="ORF">Pan44_08090</name>
</gene>